<dbReference type="InterPro" id="IPR050902">
    <property type="entry name" value="ABC_Transporter_SBP"/>
</dbReference>
<evidence type="ECO:0000256" key="1">
    <source>
        <dbReference type="ARBA" id="ARBA00008814"/>
    </source>
</evidence>
<reference evidence="5" key="1">
    <citation type="submission" date="2016-10" db="EMBL/GenBank/DDBJ databases">
        <authorList>
            <person name="Varghese N."/>
            <person name="Submissions S."/>
        </authorList>
    </citation>
    <scope>NUCLEOTIDE SEQUENCE [LARGE SCALE GENOMIC DNA]</scope>
    <source>
        <strain evidence="5">CGMCC 4.5579</strain>
    </source>
</reference>
<dbReference type="EMBL" id="FOWW01000017">
    <property type="protein sequence ID" value="SFQ74193.1"/>
    <property type="molecule type" value="Genomic_DNA"/>
</dbReference>
<dbReference type="STRING" id="587909.SAMN05421810_11715"/>
<protein>
    <submittedName>
        <fullName evidence="4">Substrate-binding protein</fullName>
    </submittedName>
</protein>
<organism evidence="4 5">
    <name type="scientific">Amycolatopsis arida</name>
    <dbReference type="NCBI Taxonomy" id="587909"/>
    <lineage>
        <taxon>Bacteria</taxon>
        <taxon>Bacillati</taxon>
        <taxon>Actinomycetota</taxon>
        <taxon>Actinomycetes</taxon>
        <taxon>Pseudonocardiales</taxon>
        <taxon>Pseudonocardiaceae</taxon>
        <taxon>Amycolatopsis</taxon>
    </lineage>
</organism>
<dbReference type="InterPro" id="IPR002491">
    <property type="entry name" value="ABC_transptr_periplasmic_BD"/>
</dbReference>
<evidence type="ECO:0000259" key="3">
    <source>
        <dbReference type="Pfam" id="PF01497"/>
    </source>
</evidence>
<dbReference type="PANTHER" id="PTHR30535:SF35">
    <property type="entry name" value="PERIPLASMIC BINDING PROTEIN"/>
    <property type="match status" value="1"/>
</dbReference>
<keyword evidence="5" id="KW-1185">Reference proteome</keyword>
<evidence type="ECO:0000313" key="4">
    <source>
        <dbReference type="EMBL" id="SFQ74193.1"/>
    </source>
</evidence>
<dbReference type="Proteomes" id="UP000198727">
    <property type="component" value="Unassembled WGS sequence"/>
</dbReference>
<dbReference type="NCBIfam" id="NF038402">
    <property type="entry name" value="TroA_like"/>
    <property type="match status" value="1"/>
</dbReference>
<name>A0A1I6AZX6_9PSEU</name>
<sequence>MTRRMLFDDLGEEVPVAGAPRKVVSLVPALTEAVAVTAPGRLVGATDYCTHPPDLDVPRVGGSKYPKVDAVMDLRPDLVLANSEENRPEDVQRLRANGFPVWVMEAPATVPAALGSLRRVLTQAFELDEPGWLVEAEEIWRETEPRWATAVVPVWRKPWVVLGRDTFGGDVLDRLGVAGAYADHPDRYPRPKLDELRACFAEGRADLLVLPDEPYEFTHDDGPEAFPGVPSVLVSGRDLTWYGPSLVTAHRALRSALDAVRHGRRA</sequence>
<evidence type="ECO:0000256" key="2">
    <source>
        <dbReference type="ARBA" id="ARBA00022729"/>
    </source>
</evidence>
<feature type="domain" description="Fe/B12 periplasmic-binding" evidence="3">
    <location>
        <begin position="26"/>
        <end position="186"/>
    </location>
</feature>
<dbReference type="AlphaFoldDB" id="A0A1I6AZX6"/>
<comment type="similarity">
    <text evidence="1">Belongs to the bacterial solute-binding protein 8 family.</text>
</comment>
<dbReference type="PANTHER" id="PTHR30535">
    <property type="entry name" value="VITAMIN B12-BINDING PROTEIN"/>
    <property type="match status" value="1"/>
</dbReference>
<dbReference type="InterPro" id="IPR054828">
    <property type="entry name" value="Vit_B12_bind_prot"/>
</dbReference>
<gene>
    <name evidence="4" type="ORF">SAMN05421810_11715</name>
</gene>
<proteinExistence type="inferred from homology"/>
<keyword evidence="2" id="KW-0732">Signal</keyword>
<accession>A0A1I6AZX6</accession>
<evidence type="ECO:0000313" key="5">
    <source>
        <dbReference type="Proteomes" id="UP000198727"/>
    </source>
</evidence>
<dbReference type="Pfam" id="PF01497">
    <property type="entry name" value="Peripla_BP_2"/>
    <property type="match status" value="1"/>
</dbReference>
<dbReference type="SUPFAM" id="SSF53807">
    <property type="entry name" value="Helical backbone' metal receptor"/>
    <property type="match status" value="1"/>
</dbReference>
<dbReference type="Gene3D" id="3.40.50.1980">
    <property type="entry name" value="Nitrogenase molybdenum iron protein domain"/>
    <property type="match status" value="2"/>
</dbReference>